<evidence type="ECO:0000256" key="3">
    <source>
        <dbReference type="ARBA" id="ARBA00023004"/>
    </source>
</evidence>
<keyword evidence="8" id="KW-1185">Reference proteome</keyword>
<dbReference type="Proteomes" id="UP001185092">
    <property type="component" value="Unassembled WGS sequence"/>
</dbReference>
<dbReference type="InterPro" id="IPR017900">
    <property type="entry name" value="4Fe4S_Fe_S_CS"/>
</dbReference>
<keyword evidence="4" id="KW-0411">Iron-sulfur</keyword>
<dbReference type="RefSeq" id="WP_309936502.1">
    <property type="nucleotide sequence ID" value="NZ_AP025305.1"/>
</dbReference>
<dbReference type="CDD" id="cd10551">
    <property type="entry name" value="PsrB"/>
    <property type="match status" value="1"/>
</dbReference>
<gene>
    <name evidence="7" type="ORF">HNQ88_000042</name>
</gene>
<dbReference type="EMBL" id="JAVDQD010000001">
    <property type="protein sequence ID" value="MDR6237066.1"/>
    <property type="molecule type" value="Genomic_DNA"/>
</dbReference>
<dbReference type="InterPro" id="IPR050954">
    <property type="entry name" value="ET_IronSulfur_Cluster-Binding"/>
</dbReference>
<feature type="compositionally biased region" description="Basic and acidic residues" evidence="5">
    <location>
        <begin position="39"/>
        <end position="48"/>
    </location>
</feature>
<proteinExistence type="predicted"/>
<dbReference type="GO" id="GO:0051539">
    <property type="term" value="F:4 iron, 4 sulfur cluster binding"/>
    <property type="evidence" value="ECO:0007669"/>
    <property type="project" value="UniProtKB-KW"/>
</dbReference>
<feature type="domain" description="4Fe-4S ferredoxin-type" evidence="6">
    <location>
        <begin position="238"/>
        <end position="267"/>
    </location>
</feature>
<keyword evidence="2" id="KW-0479">Metal-binding</keyword>
<reference evidence="7" key="1">
    <citation type="submission" date="2023-07" db="EMBL/GenBank/DDBJ databases">
        <title>Genomic Encyclopedia of Type Strains, Phase IV (KMG-IV): sequencing the most valuable type-strain genomes for metagenomic binning, comparative biology and taxonomic classification.</title>
        <authorList>
            <person name="Goeker M."/>
        </authorList>
    </citation>
    <scope>NUCLEOTIDE SEQUENCE</scope>
    <source>
        <strain evidence="7">DSM 26174</strain>
    </source>
</reference>
<evidence type="ECO:0000256" key="1">
    <source>
        <dbReference type="ARBA" id="ARBA00022485"/>
    </source>
</evidence>
<comment type="caution">
    <text evidence="7">The sequence shown here is derived from an EMBL/GenBank/DDBJ whole genome shotgun (WGS) entry which is preliminary data.</text>
</comment>
<dbReference type="PROSITE" id="PS51379">
    <property type="entry name" value="4FE4S_FER_2"/>
    <property type="match status" value="1"/>
</dbReference>
<dbReference type="SUPFAM" id="SSF54862">
    <property type="entry name" value="4Fe-4S ferredoxins"/>
    <property type="match status" value="1"/>
</dbReference>
<dbReference type="Pfam" id="PF13247">
    <property type="entry name" value="Fer4_11"/>
    <property type="match status" value="2"/>
</dbReference>
<evidence type="ECO:0000256" key="5">
    <source>
        <dbReference type="SAM" id="MobiDB-lite"/>
    </source>
</evidence>
<keyword evidence="3" id="KW-0408">Iron</keyword>
<dbReference type="InterPro" id="IPR017896">
    <property type="entry name" value="4Fe4S_Fe-S-bd"/>
</dbReference>
<dbReference type="PANTHER" id="PTHR43177:SF3">
    <property type="entry name" value="PROTEIN NRFC HOMOLOG"/>
    <property type="match status" value="1"/>
</dbReference>
<dbReference type="PANTHER" id="PTHR43177">
    <property type="entry name" value="PROTEIN NRFC"/>
    <property type="match status" value="1"/>
</dbReference>
<dbReference type="Gene3D" id="3.30.70.20">
    <property type="match status" value="2"/>
</dbReference>
<keyword evidence="1" id="KW-0004">4Fe-4S</keyword>
<feature type="region of interest" description="Disordered" evidence="5">
    <location>
        <begin position="16"/>
        <end position="48"/>
    </location>
</feature>
<protein>
    <submittedName>
        <fullName evidence="7">Molybdopterin-containing oxidoreductase family iron-sulfur binding subunit</fullName>
    </submittedName>
</protein>
<evidence type="ECO:0000313" key="8">
    <source>
        <dbReference type="Proteomes" id="UP001185092"/>
    </source>
</evidence>
<dbReference type="PROSITE" id="PS00198">
    <property type="entry name" value="4FE4S_FER_1"/>
    <property type="match status" value="1"/>
</dbReference>
<evidence type="ECO:0000313" key="7">
    <source>
        <dbReference type="EMBL" id="MDR6237066.1"/>
    </source>
</evidence>
<dbReference type="AlphaFoldDB" id="A0AAE3XGB3"/>
<evidence type="ECO:0000256" key="2">
    <source>
        <dbReference type="ARBA" id="ARBA00022723"/>
    </source>
</evidence>
<sequence>MSGKIKEWFALLTKSNQDQKQSHGGCGSSGKPCSCKGGAGEENKKNDGYDQVLGASSGRRGALQKLTSSLMIGAGAVSSACSVTDGKDKKELSQIEWEEYFKGNYRLMSSKEKQNTVDRLTKSYEIRKGDKINLSAKGPEKDVLYGYAFNISKCQGYMDCVNACVEENNQDRASEMQYIRIHEIGRGNGIDFMNGDDTFYHEVPAAGHFYVGTQCFHCDNPPCVDVCPVNATWKEKDGIVVIDYDWCIGCRYCMAACPYDGRRFNWKTPEVPEEEVNKDQHYLGNRLRKNGVMEKCTFCIQRSREGENPACVEACPTGARVFGNLLDPNSDIRWIIENKNVFRLKEDLGTEPKFWYYMD</sequence>
<organism evidence="7 8">
    <name type="scientific">Aureibacter tunicatorum</name>
    <dbReference type="NCBI Taxonomy" id="866807"/>
    <lineage>
        <taxon>Bacteria</taxon>
        <taxon>Pseudomonadati</taxon>
        <taxon>Bacteroidota</taxon>
        <taxon>Cytophagia</taxon>
        <taxon>Cytophagales</taxon>
        <taxon>Persicobacteraceae</taxon>
        <taxon>Aureibacter</taxon>
    </lineage>
</organism>
<dbReference type="GO" id="GO:0046872">
    <property type="term" value="F:metal ion binding"/>
    <property type="evidence" value="ECO:0007669"/>
    <property type="project" value="UniProtKB-KW"/>
</dbReference>
<accession>A0AAE3XGB3</accession>
<evidence type="ECO:0000259" key="6">
    <source>
        <dbReference type="PROSITE" id="PS51379"/>
    </source>
</evidence>
<name>A0AAE3XGB3_9BACT</name>
<evidence type="ECO:0000256" key="4">
    <source>
        <dbReference type="ARBA" id="ARBA00023014"/>
    </source>
</evidence>